<dbReference type="InterPro" id="IPR051559">
    <property type="entry name" value="HIF_prolyl_hydroxylases"/>
</dbReference>
<keyword evidence="2" id="KW-0479">Metal-binding</keyword>
<keyword evidence="4" id="KW-0223">Dioxygenase</keyword>
<evidence type="ECO:0000256" key="6">
    <source>
        <dbReference type="ARBA" id="ARBA00023004"/>
    </source>
</evidence>
<keyword evidence="9" id="KW-1185">Reference proteome</keyword>
<name>A0ABU7J3S7_9GAMM</name>
<dbReference type="PROSITE" id="PS51471">
    <property type="entry name" value="FE2OG_OXY"/>
    <property type="match status" value="1"/>
</dbReference>
<dbReference type="SMART" id="SM00702">
    <property type="entry name" value="P4Hc"/>
    <property type="match status" value="1"/>
</dbReference>
<dbReference type="Proteomes" id="UP001336314">
    <property type="component" value="Unassembled WGS sequence"/>
</dbReference>
<evidence type="ECO:0000256" key="4">
    <source>
        <dbReference type="ARBA" id="ARBA00022964"/>
    </source>
</evidence>
<dbReference type="SUPFAM" id="SSF51197">
    <property type="entry name" value="Clavaminate synthase-like"/>
    <property type="match status" value="1"/>
</dbReference>
<dbReference type="Pfam" id="PF13640">
    <property type="entry name" value="2OG-FeII_Oxy_3"/>
    <property type="match status" value="1"/>
</dbReference>
<evidence type="ECO:0000259" key="7">
    <source>
        <dbReference type="PROSITE" id="PS51471"/>
    </source>
</evidence>
<dbReference type="EMBL" id="JAUHLI010000005">
    <property type="protein sequence ID" value="MEE2001151.1"/>
    <property type="molecule type" value="Genomic_DNA"/>
</dbReference>
<comment type="caution">
    <text evidence="8">The sequence shown here is derived from an EMBL/GenBank/DDBJ whole genome shotgun (WGS) entry which is preliminary data.</text>
</comment>
<dbReference type="Gene3D" id="2.60.120.620">
    <property type="entry name" value="q2cbj1_9rhob like domain"/>
    <property type="match status" value="1"/>
</dbReference>
<evidence type="ECO:0000313" key="9">
    <source>
        <dbReference type="Proteomes" id="UP001336314"/>
    </source>
</evidence>
<accession>A0ABU7J3S7</accession>
<sequence length="208" mass="23861">MHAVDALLQPQPSLPEQPATWLPSFERDGLVVLPNYLATDLCLTLLQEVQQQVELTPAAIGRGQQRQHASDIRRDKTCWLDGSTVAQQRYMLELNAIQSLLNRHFFLGLTGYECHFAHYQPGDFYQTHLDAFNQQASRQVTSVCYLNDVQDGGELVVYNEHHTELMRLPPRAGSLILFESSRFPHQVLPTRQDRYSIAGWFRRDEALL</sequence>
<evidence type="ECO:0000256" key="2">
    <source>
        <dbReference type="ARBA" id="ARBA00022723"/>
    </source>
</evidence>
<feature type="domain" description="Fe2OG dioxygenase" evidence="7">
    <location>
        <begin position="110"/>
        <end position="203"/>
    </location>
</feature>
<evidence type="ECO:0000313" key="8">
    <source>
        <dbReference type="EMBL" id="MEE2001151.1"/>
    </source>
</evidence>
<keyword evidence="6" id="KW-0408">Iron</keyword>
<dbReference type="PANTHER" id="PTHR12907:SF26">
    <property type="entry name" value="HIF PROLYL HYDROXYLASE, ISOFORM C"/>
    <property type="match status" value="1"/>
</dbReference>
<organism evidence="8 9">
    <name type="scientific">Alkalimonas cellulosilytica</name>
    <dbReference type="NCBI Taxonomy" id="3058395"/>
    <lineage>
        <taxon>Bacteria</taxon>
        <taxon>Pseudomonadati</taxon>
        <taxon>Pseudomonadota</taxon>
        <taxon>Gammaproteobacteria</taxon>
        <taxon>Alkalimonas</taxon>
    </lineage>
</organism>
<dbReference type="InterPro" id="IPR044862">
    <property type="entry name" value="Pro_4_hyd_alph_FE2OG_OXY"/>
</dbReference>
<dbReference type="RefSeq" id="WP_330128267.1">
    <property type="nucleotide sequence ID" value="NZ_JAUHLI010000005.1"/>
</dbReference>
<reference evidence="8 9" key="1">
    <citation type="submission" date="2023-07" db="EMBL/GenBank/DDBJ databases">
        <title>Alkalimonas sp., MEB108 novel, alkaliphilic bacterium isolated from Lonar Lake, India.</title>
        <authorList>
            <person name="Joshi A."/>
            <person name="Thite S."/>
        </authorList>
    </citation>
    <scope>NUCLEOTIDE SEQUENCE [LARGE SCALE GENOMIC DNA]</scope>
    <source>
        <strain evidence="8 9">MEB108</strain>
    </source>
</reference>
<proteinExistence type="predicted"/>
<comment type="cofactor">
    <cofactor evidence="1">
        <name>L-ascorbate</name>
        <dbReference type="ChEBI" id="CHEBI:38290"/>
    </cofactor>
</comment>
<dbReference type="InterPro" id="IPR006620">
    <property type="entry name" value="Pro_4_hyd_alph"/>
</dbReference>
<protein>
    <submittedName>
        <fullName evidence="8">2OG-Fe(II) oxygenase</fullName>
    </submittedName>
</protein>
<keyword evidence="5" id="KW-0560">Oxidoreductase</keyword>
<gene>
    <name evidence="8" type="ORF">QWY20_06765</name>
</gene>
<keyword evidence="3" id="KW-0847">Vitamin C</keyword>
<evidence type="ECO:0000256" key="3">
    <source>
        <dbReference type="ARBA" id="ARBA00022896"/>
    </source>
</evidence>
<evidence type="ECO:0000256" key="1">
    <source>
        <dbReference type="ARBA" id="ARBA00001961"/>
    </source>
</evidence>
<dbReference type="InterPro" id="IPR005123">
    <property type="entry name" value="Oxoglu/Fe-dep_dioxygenase_dom"/>
</dbReference>
<evidence type="ECO:0000256" key="5">
    <source>
        <dbReference type="ARBA" id="ARBA00023002"/>
    </source>
</evidence>
<dbReference type="PANTHER" id="PTHR12907">
    <property type="entry name" value="EGL NINE HOMOLOG-RELATED"/>
    <property type="match status" value="1"/>
</dbReference>